<evidence type="ECO:0000313" key="3">
    <source>
        <dbReference type="Proteomes" id="UP000290572"/>
    </source>
</evidence>
<keyword evidence="3" id="KW-1185">Reference proteome</keyword>
<sequence>MTPARHRNRAPVTVKRNTVKVTLKNVWQKGQKIEIEALETPQVCTAVMKIPAPESFLGNLGITMKQTENPEEEEALLQFEKTTPYKDRRYKPELPDDYSTAKKRFEGLKRKLQSDLVLCHRYNEVVNDYLEQGFVEDVVEED</sequence>
<evidence type="ECO:0000313" key="2">
    <source>
        <dbReference type="EMBL" id="RXN38316.1"/>
    </source>
</evidence>
<dbReference type="EMBL" id="QBIY01004941">
    <property type="protein sequence ID" value="RXN38316.1"/>
    <property type="molecule type" value="Genomic_DNA"/>
</dbReference>
<dbReference type="Proteomes" id="UP000290572">
    <property type="component" value="Unassembled WGS sequence"/>
</dbReference>
<reference evidence="1 3" key="1">
    <citation type="submission" date="2018-03" db="EMBL/GenBank/DDBJ databases">
        <title>Draft genome sequence of Rohu Carp (Labeo rohita).</title>
        <authorList>
            <person name="Das P."/>
            <person name="Kushwaha B."/>
            <person name="Joshi C.G."/>
            <person name="Kumar D."/>
            <person name="Nagpure N.S."/>
            <person name="Sahoo L."/>
            <person name="Das S.P."/>
            <person name="Bit A."/>
            <person name="Patnaik S."/>
            <person name="Meher P.K."/>
            <person name="Jayasankar P."/>
            <person name="Koringa P.G."/>
            <person name="Patel N.V."/>
            <person name="Hinsu A.T."/>
            <person name="Kumar R."/>
            <person name="Pandey M."/>
            <person name="Agarwal S."/>
            <person name="Srivastava S."/>
            <person name="Singh M."/>
            <person name="Iquebal M.A."/>
            <person name="Jaiswal S."/>
            <person name="Angadi U.B."/>
            <person name="Kumar N."/>
            <person name="Raza M."/>
            <person name="Shah T.M."/>
            <person name="Rai A."/>
            <person name="Jena J.K."/>
        </authorList>
    </citation>
    <scope>NUCLEOTIDE SEQUENCE [LARGE SCALE GENOMIC DNA]</scope>
    <source>
        <strain evidence="1">DASCIFA01</strain>
        <tissue evidence="1">Testis</tissue>
    </source>
</reference>
<evidence type="ECO:0000313" key="1">
    <source>
        <dbReference type="EMBL" id="RXN13749.1"/>
    </source>
</evidence>
<comment type="caution">
    <text evidence="1">The sequence shown here is derived from an EMBL/GenBank/DDBJ whole genome shotgun (WGS) entry which is preliminary data.</text>
</comment>
<dbReference type="EMBL" id="QBIY01012947">
    <property type="protein sequence ID" value="RXN13749.1"/>
    <property type="molecule type" value="Genomic_DNA"/>
</dbReference>
<organism evidence="1 3">
    <name type="scientific">Labeo rohita</name>
    <name type="common">Indian major carp</name>
    <name type="synonym">Cyprinus rohita</name>
    <dbReference type="NCBI Taxonomy" id="84645"/>
    <lineage>
        <taxon>Eukaryota</taxon>
        <taxon>Metazoa</taxon>
        <taxon>Chordata</taxon>
        <taxon>Craniata</taxon>
        <taxon>Vertebrata</taxon>
        <taxon>Euteleostomi</taxon>
        <taxon>Actinopterygii</taxon>
        <taxon>Neopterygii</taxon>
        <taxon>Teleostei</taxon>
        <taxon>Ostariophysi</taxon>
        <taxon>Cypriniformes</taxon>
        <taxon>Cyprinidae</taxon>
        <taxon>Labeoninae</taxon>
        <taxon>Labeonini</taxon>
        <taxon>Labeo</taxon>
    </lineage>
</organism>
<proteinExistence type="predicted"/>
<protein>
    <submittedName>
        <fullName evidence="1">Interferon-induced very large GTPase 1-like protein</fullName>
    </submittedName>
</protein>
<accession>A0A498LYX7</accession>
<name>A0A498LYX7_LABRO</name>
<dbReference type="AlphaFoldDB" id="A0A498LYX7"/>
<gene>
    <name evidence="2" type="ORF">ROHU_001225</name>
    <name evidence="1" type="ORF">ROHU_009456</name>
</gene>